<name>A0A401GP75_9APHY</name>
<evidence type="ECO:0000256" key="2">
    <source>
        <dbReference type="SAM" id="Phobius"/>
    </source>
</evidence>
<feature type="transmembrane region" description="Helical" evidence="2">
    <location>
        <begin position="359"/>
        <end position="381"/>
    </location>
</feature>
<comment type="caution">
    <text evidence="3">The sequence shown here is derived from an EMBL/GenBank/DDBJ whole genome shotgun (WGS) entry which is preliminary data.</text>
</comment>
<evidence type="ECO:0000313" key="3">
    <source>
        <dbReference type="EMBL" id="GBE84018.1"/>
    </source>
</evidence>
<keyword evidence="2" id="KW-1133">Transmembrane helix</keyword>
<dbReference type="RefSeq" id="XP_027614931.1">
    <property type="nucleotide sequence ID" value="XM_027759130.1"/>
</dbReference>
<dbReference type="EMBL" id="BFAD01000005">
    <property type="protein sequence ID" value="GBE84018.1"/>
    <property type="molecule type" value="Genomic_DNA"/>
</dbReference>
<feature type="transmembrane region" description="Helical" evidence="2">
    <location>
        <begin position="441"/>
        <end position="460"/>
    </location>
</feature>
<keyword evidence="4" id="KW-1185">Reference proteome</keyword>
<feature type="compositionally biased region" description="Low complexity" evidence="1">
    <location>
        <begin position="17"/>
        <end position="37"/>
    </location>
</feature>
<gene>
    <name evidence="3" type="ORF">SCP_0510780</name>
</gene>
<dbReference type="GeneID" id="38780935"/>
<feature type="transmembrane region" description="Helical" evidence="2">
    <location>
        <begin position="334"/>
        <end position="353"/>
    </location>
</feature>
<dbReference type="InParanoid" id="A0A401GP75"/>
<feature type="transmembrane region" description="Helical" evidence="2">
    <location>
        <begin position="412"/>
        <end position="435"/>
    </location>
</feature>
<feature type="region of interest" description="Disordered" evidence="1">
    <location>
        <begin position="1"/>
        <end position="39"/>
    </location>
</feature>
<dbReference type="Proteomes" id="UP000287166">
    <property type="component" value="Unassembled WGS sequence"/>
</dbReference>
<sequence length="491" mass="54900">MESAKVAFTQTATKECSQSLRPTTSSRTSRYSSSKRVTPGHKAIAPGLQSYAAKPEPAYLPAGWSVHTHPEGQVYFSYESEISVVTEADLYSHEVQEKIAHWVAVVNSVLVERKTHVPRTAELFLELDSTGDSCFYYLVDHTARVEFWLQEITTDLQVLLDLPESVSDSHMRLALEELYWTHVEYFPSHHSKPLDLSADQLAGVFIHARTDQMTSDFSTFPYDAGQCTCFLDSIRSAQACILSPHSVCVIARLWVVVAHHRFITHFGQKTARLSRDQSILDTPPTRRGWLFALCSRILFSIPAAYAEQLDLLYLDNLVYVSQWRDAMAAYRAEWKLFVSWALALMMINTVSLVSPYGSCVIACVSIALCYIAILCAVFLLVRLHGAAMYIASDAATYLDDTRRERIGFQAIALIYSMPKALFLWALGVSSLQGLVWVKDATGIYVALAVVGFLGVCALLARTVPLLRQLWEGFSRILPCRGRASGTERCEV</sequence>
<proteinExistence type="predicted"/>
<reference evidence="3 4" key="1">
    <citation type="journal article" date="2018" name="Sci. Rep.">
        <title>Genome sequence of the cauliflower mushroom Sparassis crispa (Hanabiratake) and its association with beneficial usage.</title>
        <authorList>
            <person name="Kiyama R."/>
            <person name="Furutani Y."/>
            <person name="Kawaguchi K."/>
            <person name="Nakanishi T."/>
        </authorList>
    </citation>
    <scope>NUCLEOTIDE SEQUENCE [LARGE SCALE GENOMIC DNA]</scope>
</reference>
<evidence type="ECO:0000256" key="1">
    <source>
        <dbReference type="SAM" id="MobiDB-lite"/>
    </source>
</evidence>
<dbReference type="AlphaFoldDB" id="A0A401GP75"/>
<keyword evidence="2" id="KW-0812">Transmembrane</keyword>
<organism evidence="3 4">
    <name type="scientific">Sparassis crispa</name>
    <dbReference type="NCBI Taxonomy" id="139825"/>
    <lineage>
        <taxon>Eukaryota</taxon>
        <taxon>Fungi</taxon>
        <taxon>Dikarya</taxon>
        <taxon>Basidiomycota</taxon>
        <taxon>Agaricomycotina</taxon>
        <taxon>Agaricomycetes</taxon>
        <taxon>Polyporales</taxon>
        <taxon>Sparassidaceae</taxon>
        <taxon>Sparassis</taxon>
    </lineage>
</organism>
<evidence type="ECO:0000313" key="4">
    <source>
        <dbReference type="Proteomes" id="UP000287166"/>
    </source>
</evidence>
<keyword evidence="2" id="KW-0472">Membrane</keyword>
<accession>A0A401GP75</accession>
<protein>
    <recommendedName>
        <fullName evidence="5">WW domain-containing protein</fullName>
    </recommendedName>
</protein>
<evidence type="ECO:0008006" key="5">
    <source>
        <dbReference type="Google" id="ProtNLM"/>
    </source>
</evidence>
<dbReference type="OrthoDB" id="2674421at2759"/>